<dbReference type="RefSeq" id="XP_007744619.1">
    <property type="nucleotide sequence ID" value="XM_007746429.1"/>
</dbReference>
<evidence type="ECO:0000313" key="3">
    <source>
        <dbReference type="Proteomes" id="UP000019471"/>
    </source>
</evidence>
<feature type="region of interest" description="Disordered" evidence="1">
    <location>
        <begin position="1"/>
        <end position="20"/>
    </location>
</feature>
<dbReference type="Proteomes" id="UP000019471">
    <property type="component" value="Unassembled WGS sequence"/>
</dbReference>
<dbReference type="OrthoDB" id="4161573at2759"/>
<reference evidence="2 3" key="1">
    <citation type="submission" date="2013-03" db="EMBL/GenBank/DDBJ databases">
        <title>The Genome Sequence of Cladophialophora psammophila CBS 110553.</title>
        <authorList>
            <consortium name="The Broad Institute Genomics Platform"/>
            <person name="Cuomo C."/>
            <person name="de Hoog S."/>
            <person name="Gorbushina A."/>
            <person name="Walker B."/>
            <person name="Young S.K."/>
            <person name="Zeng Q."/>
            <person name="Gargeya S."/>
            <person name="Fitzgerald M."/>
            <person name="Haas B."/>
            <person name="Abouelleil A."/>
            <person name="Allen A.W."/>
            <person name="Alvarado L."/>
            <person name="Arachchi H.M."/>
            <person name="Berlin A.M."/>
            <person name="Chapman S.B."/>
            <person name="Gainer-Dewar J."/>
            <person name="Goldberg J."/>
            <person name="Griggs A."/>
            <person name="Gujja S."/>
            <person name="Hansen M."/>
            <person name="Howarth C."/>
            <person name="Imamovic A."/>
            <person name="Ireland A."/>
            <person name="Larimer J."/>
            <person name="McCowan C."/>
            <person name="Murphy C."/>
            <person name="Pearson M."/>
            <person name="Poon T.W."/>
            <person name="Priest M."/>
            <person name="Roberts A."/>
            <person name="Saif S."/>
            <person name="Shea T."/>
            <person name="Sisk P."/>
            <person name="Sykes S."/>
            <person name="Wortman J."/>
            <person name="Nusbaum C."/>
            <person name="Birren B."/>
        </authorList>
    </citation>
    <scope>NUCLEOTIDE SEQUENCE [LARGE SCALE GENOMIC DNA]</scope>
    <source>
        <strain evidence="2 3">CBS 110553</strain>
    </source>
</reference>
<protein>
    <submittedName>
        <fullName evidence="2">Uncharacterized protein</fullName>
    </submittedName>
</protein>
<evidence type="ECO:0000313" key="2">
    <source>
        <dbReference type="EMBL" id="EXJ70840.1"/>
    </source>
</evidence>
<dbReference type="EMBL" id="AMGX01000008">
    <property type="protein sequence ID" value="EXJ70840.1"/>
    <property type="molecule type" value="Genomic_DNA"/>
</dbReference>
<dbReference type="AlphaFoldDB" id="W9X0M8"/>
<dbReference type="GeneID" id="19190546"/>
<gene>
    <name evidence="2" type="ORF">A1O5_05831</name>
</gene>
<evidence type="ECO:0000256" key="1">
    <source>
        <dbReference type="SAM" id="MobiDB-lite"/>
    </source>
</evidence>
<accession>W9X0M8</accession>
<comment type="caution">
    <text evidence="2">The sequence shown here is derived from an EMBL/GenBank/DDBJ whole genome shotgun (WGS) entry which is preliminary data.</text>
</comment>
<name>W9X0M8_9EURO</name>
<dbReference type="eggNOG" id="ENOG502RQ49">
    <property type="taxonomic scope" value="Eukaryota"/>
</dbReference>
<feature type="region of interest" description="Disordered" evidence="1">
    <location>
        <begin position="408"/>
        <end position="429"/>
    </location>
</feature>
<sequence>MASGSSRSRPGIHQKRTDTEPRVYAELPSFPSFDEPIPPNASLEEVCIRYPNHLRGSYLDAFIQWHWSATDMYSCLTDIAINEFKAFGITTSKSFANRANFLMKRLDARLSALSPEEVTALCTAPKIRTCMMDGSEKYGASKLQGKFHNPIAPRVRTYPHRQIKARKTLGPEPVMMTFVHNDKEYPLWASAEEFDEYKASMATYWGYQRARAEQILALDELYGASQDSRRRNRLVLQMANWPCDVTTETFFSFQHIRHCPAFVTAISNMATAAVINIYDSFPSEDPAQQLPLVRQSAISYVHAGQAARLTRLNEFLSTLPAGEPMPGVVDQVLSWGVDLDGQTAESANLFLDPANPQGEGVASPNREVPHINAPVAPFRSSLKRTGPESAGTAKSTKRVRFADPTTEFGHADMGLTADHPPEEAHQQGQPGVVWQDLTLDEPDATQAIHGDIADFAPEPPMAEAYQDDEFDFVWPDMDLGTPDATGAIQGDDAIFTPEPPMEGYGDQVLPWPDPSRVICGEDVALTLQPPIEEMLEAFDLDTLPAQPLQGGFLDAGIDPMAADYSTNFEVDDSEWMKFLNEEMFADEGISNVNENLNATSRELPELVDDDE</sequence>
<organism evidence="2 3">
    <name type="scientific">Cladophialophora psammophila CBS 110553</name>
    <dbReference type="NCBI Taxonomy" id="1182543"/>
    <lineage>
        <taxon>Eukaryota</taxon>
        <taxon>Fungi</taxon>
        <taxon>Dikarya</taxon>
        <taxon>Ascomycota</taxon>
        <taxon>Pezizomycotina</taxon>
        <taxon>Eurotiomycetes</taxon>
        <taxon>Chaetothyriomycetidae</taxon>
        <taxon>Chaetothyriales</taxon>
        <taxon>Herpotrichiellaceae</taxon>
        <taxon>Cladophialophora</taxon>
    </lineage>
</organism>
<proteinExistence type="predicted"/>
<keyword evidence="3" id="KW-1185">Reference proteome</keyword>
<dbReference type="HOGENOM" id="CLU_441442_0_0_1"/>